<reference evidence="4 5" key="1">
    <citation type="journal article" date="2019" name="Int. J. Syst. Evol. Microbiol.">
        <title>The Global Catalogue of Microorganisms (GCM) 10K type strain sequencing project: providing services to taxonomists for standard genome sequencing and annotation.</title>
        <authorList>
            <consortium name="The Broad Institute Genomics Platform"/>
            <consortium name="The Broad Institute Genome Sequencing Center for Infectious Disease"/>
            <person name="Wu L."/>
            <person name="Ma J."/>
        </authorList>
    </citation>
    <scope>NUCLEOTIDE SEQUENCE [LARGE SCALE GENOMIC DNA]</scope>
    <source>
        <strain evidence="4 5">JCM 3106</strain>
    </source>
</reference>
<dbReference type="InterPro" id="IPR036116">
    <property type="entry name" value="FN3_sf"/>
</dbReference>
<dbReference type="InterPro" id="IPR013783">
    <property type="entry name" value="Ig-like_fold"/>
</dbReference>
<evidence type="ECO:0000313" key="4">
    <source>
        <dbReference type="EMBL" id="GAA3015283.1"/>
    </source>
</evidence>
<comment type="caution">
    <text evidence="4">The sequence shown here is derived from an EMBL/GenBank/DDBJ whole genome shotgun (WGS) entry which is preliminary data.</text>
</comment>
<protein>
    <recommendedName>
        <fullName evidence="6">Fibronectin type-III domain-containing protein</fullName>
    </recommendedName>
</protein>
<evidence type="ECO:0008006" key="6">
    <source>
        <dbReference type="Google" id="ProtNLM"/>
    </source>
</evidence>
<dbReference type="Gene3D" id="2.60.40.290">
    <property type="match status" value="1"/>
</dbReference>
<dbReference type="EMBL" id="BAAAWD010000012">
    <property type="protein sequence ID" value="GAA3015283.1"/>
    <property type="molecule type" value="Genomic_DNA"/>
</dbReference>
<name>A0ABN3Y2B7_9ACTN</name>
<dbReference type="SUPFAM" id="SSF49384">
    <property type="entry name" value="Carbohydrate-binding domain"/>
    <property type="match status" value="1"/>
</dbReference>
<evidence type="ECO:0000313" key="5">
    <source>
        <dbReference type="Proteomes" id="UP001499930"/>
    </source>
</evidence>
<keyword evidence="2" id="KW-0119">Carbohydrate metabolism</keyword>
<feature type="compositionally biased region" description="Low complexity" evidence="3">
    <location>
        <begin position="103"/>
        <end position="119"/>
    </location>
</feature>
<keyword evidence="2" id="KW-0624">Polysaccharide degradation</keyword>
<gene>
    <name evidence="4" type="ORF">GCM10017559_43330</name>
</gene>
<feature type="region of interest" description="Disordered" evidence="3">
    <location>
        <begin position="85"/>
        <end position="129"/>
    </location>
</feature>
<sequence length="129" mass="13309">MGVSGYDVYREAGATDVKVATASSASHVLSGLSADTAYTFYVIARRRGRQQLHRLGAVTFTTAAGQGGGCTATYKVANSWPGGFQGEVTVKTPAPRRPPAGPSPGRSRTARRSASSGAACTPRPVPPSR</sequence>
<dbReference type="InterPro" id="IPR003961">
    <property type="entry name" value="FN3_dom"/>
</dbReference>
<dbReference type="Gene3D" id="2.60.40.10">
    <property type="entry name" value="Immunoglobulins"/>
    <property type="match status" value="1"/>
</dbReference>
<accession>A0ABN3Y2B7</accession>
<dbReference type="SUPFAM" id="SSF49265">
    <property type="entry name" value="Fibronectin type III"/>
    <property type="match status" value="1"/>
</dbReference>
<dbReference type="CDD" id="cd00063">
    <property type="entry name" value="FN3"/>
    <property type="match status" value="1"/>
</dbReference>
<evidence type="ECO:0000256" key="1">
    <source>
        <dbReference type="ARBA" id="ARBA00023295"/>
    </source>
</evidence>
<organism evidence="4 5">
    <name type="scientific">Streptosporangium longisporum</name>
    <dbReference type="NCBI Taxonomy" id="46187"/>
    <lineage>
        <taxon>Bacteria</taxon>
        <taxon>Bacillati</taxon>
        <taxon>Actinomycetota</taxon>
        <taxon>Actinomycetes</taxon>
        <taxon>Streptosporangiales</taxon>
        <taxon>Streptosporangiaceae</taxon>
        <taxon>Streptosporangium</taxon>
    </lineage>
</organism>
<dbReference type="InterPro" id="IPR012291">
    <property type="entry name" value="CBM2_carb-bd_dom_sf"/>
</dbReference>
<keyword evidence="1" id="KW-0326">Glycosidase</keyword>
<evidence type="ECO:0000256" key="2">
    <source>
        <dbReference type="ARBA" id="ARBA00023326"/>
    </source>
</evidence>
<keyword evidence="5" id="KW-1185">Reference proteome</keyword>
<dbReference type="Proteomes" id="UP001499930">
    <property type="component" value="Unassembled WGS sequence"/>
</dbReference>
<dbReference type="InterPro" id="IPR008965">
    <property type="entry name" value="CBM2/CBM3_carb-bd_dom_sf"/>
</dbReference>
<keyword evidence="1" id="KW-0378">Hydrolase</keyword>
<proteinExistence type="predicted"/>
<evidence type="ECO:0000256" key="3">
    <source>
        <dbReference type="SAM" id="MobiDB-lite"/>
    </source>
</evidence>